<feature type="non-terminal residue" evidence="1">
    <location>
        <position position="245"/>
    </location>
</feature>
<proteinExistence type="predicted"/>
<organism evidence="1 2">
    <name type="scientific">Cyclobacterium plantarum</name>
    <dbReference type="NCBI Taxonomy" id="2716263"/>
    <lineage>
        <taxon>Bacteria</taxon>
        <taxon>Pseudomonadati</taxon>
        <taxon>Bacteroidota</taxon>
        <taxon>Cytophagia</taxon>
        <taxon>Cytophagales</taxon>
        <taxon>Cyclobacteriaceae</taxon>
        <taxon>Cyclobacterium</taxon>
    </lineage>
</organism>
<dbReference type="EMBL" id="JAANYN010000024">
    <property type="protein sequence ID" value="NHE59998.1"/>
    <property type="molecule type" value="Genomic_DNA"/>
</dbReference>
<sequence length="245" mass="26730">MKRILWIIFFLATGTQFIFAQVGIGTENPHASAALEIQSTEMGLLIPRLIEVQRNRLPNPATGLLIFQTDKESGFYYFDGESWVMLKAGEYVSPDWDANAGAAAILNKPDLAAIALSGQFGDLENVPDYLTVEDTASMLLPYVTLAKITSLLKDRAALDDLTEETEERKTADLSLTTALETETAERMYEDASLVTALANETSERISNDTNLETAVANETARAQAAEAEKEVLANKSIDITTDGES</sequence>
<evidence type="ECO:0000313" key="2">
    <source>
        <dbReference type="Proteomes" id="UP000649799"/>
    </source>
</evidence>
<keyword evidence="2" id="KW-1185">Reference proteome</keyword>
<gene>
    <name evidence="1" type="ORF">G9Q97_24615</name>
</gene>
<name>A0ABX0HDY5_9BACT</name>
<accession>A0ABX0HDY5</accession>
<evidence type="ECO:0000313" key="1">
    <source>
        <dbReference type="EMBL" id="NHE59998.1"/>
    </source>
</evidence>
<dbReference type="Proteomes" id="UP000649799">
    <property type="component" value="Unassembled WGS sequence"/>
</dbReference>
<protein>
    <submittedName>
        <fullName evidence="1">Uncharacterized protein</fullName>
    </submittedName>
</protein>
<comment type="caution">
    <text evidence="1">The sequence shown here is derived from an EMBL/GenBank/DDBJ whole genome shotgun (WGS) entry which is preliminary data.</text>
</comment>
<reference evidence="1 2" key="1">
    <citation type="submission" date="2020-03" db="EMBL/GenBank/DDBJ databases">
        <title>Cyclobacterium plantarum sp. nov., a marine bacterium isolated from a coastal-marine wetland.</title>
        <authorList>
            <person name="Sanchez-Porro C."/>
            <person name="Ventosa A."/>
            <person name="Amoozegar M."/>
        </authorList>
    </citation>
    <scope>NUCLEOTIDE SEQUENCE [LARGE SCALE GENOMIC DNA]</scope>
    <source>
        <strain evidence="1 2">GBPx2</strain>
    </source>
</reference>